<evidence type="ECO:0000256" key="1">
    <source>
        <dbReference type="ARBA" id="ARBA00004167"/>
    </source>
</evidence>
<keyword evidence="4 9" id="KW-0812">Transmembrane</keyword>
<proteinExistence type="inferred from homology"/>
<evidence type="ECO:0000256" key="3">
    <source>
        <dbReference type="ARBA" id="ARBA00022475"/>
    </source>
</evidence>
<protein>
    <recommendedName>
        <fullName evidence="9">Sec-independent protein translocase protein TatB</fullName>
    </recommendedName>
</protein>
<feature type="compositionally biased region" description="Basic and acidic residues" evidence="10">
    <location>
        <begin position="124"/>
        <end position="134"/>
    </location>
</feature>
<evidence type="ECO:0000256" key="5">
    <source>
        <dbReference type="ARBA" id="ARBA00022927"/>
    </source>
</evidence>
<dbReference type="Gene3D" id="1.20.5.3310">
    <property type="match status" value="1"/>
</dbReference>
<comment type="subunit">
    <text evidence="9">The Tat system comprises two distinct complexes: a TatABC complex, containing multiple copies of TatA, TatB and TatC subunits, and a separate TatA complex, containing only TatA subunits. Substrates initially bind to the TatABC complex, which probably triggers association of the separate TatA complex to form the active translocon.</text>
</comment>
<comment type="function">
    <text evidence="9">Part of the twin-arginine translocation (Tat) system that transports large folded proteins containing a characteristic twin-arginine motif in their signal peptide across membranes. Together with TatC, TatB is part of a receptor directly interacting with Tat signal peptides. TatB may form an oligomeric binding site that transiently accommodates folded Tat precursor proteins before their translocation.</text>
</comment>
<dbReference type="RefSeq" id="WP_123592117.1">
    <property type="nucleotide sequence ID" value="NZ_AYKF01000115.1"/>
</dbReference>
<dbReference type="GO" id="GO:0033281">
    <property type="term" value="C:TAT protein transport complex"/>
    <property type="evidence" value="ECO:0007669"/>
    <property type="project" value="UniProtKB-UniRule"/>
</dbReference>
<dbReference type="GO" id="GO:0043953">
    <property type="term" value="P:protein transport by the Tat complex"/>
    <property type="evidence" value="ECO:0007669"/>
    <property type="project" value="UniProtKB-UniRule"/>
</dbReference>
<dbReference type="HAMAP" id="MF_00237">
    <property type="entry name" value="TatB"/>
    <property type="match status" value="1"/>
</dbReference>
<comment type="similarity">
    <text evidence="9">Belongs to the TatB family.</text>
</comment>
<keyword evidence="2 9" id="KW-0813">Transport</keyword>
<evidence type="ECO:0000256" key="11">
    <source>
        <dbReference type="SAM" id="Phobius"/>
    </source>
</evidence>
<sequence length="134" mass="14454">MFDIGFWELTILAVIGLIVLGPERLPVVARTLGLWVGRAKGYVRGITSELEREVSVDELRADVRRTRERIESETRGAIEPAQDALSPERPSVMPSDDDVARGDARSGAADRGDAPAGAAPTADDGSRKTDRPSE</sequence>
<feature type="transmembrane region" description="Helical" evidence="11">
    <location>
        <begin position="6"/>
        <end position="22"/>
    </location>
</feature>
<accession>A0A423PI61</accession>
<evidence type="ECO:0000256" key="6">
    <source>
        <dbReference type="ARBA" id="ARBA00022989"/>
    </source>
</evidence>
<dbReference type="AlphaFoldDB" id="A0A423PI61"/>
<feature type="compositionally biased region" description="Basic and acidic residues" evidence="10">
    <location>
        <begin position="65"/>
        <end position="76"/>
    </location>
</feature>
<name>A0A423PI61_9GAMM</name>
<comment type="caution">
    <text evidence="12">The sequence shown here is derived from an EMBL/GenBank/DDBJ whole genome shotgun (WGS) entry which is preliminary data.</text>
</comment>
<feature type="compositionally biased region" description="Basic and acidic residues" evidence="10">
    <location>
        <begin position="98"/>
        <end position="113"/>
    </location>
</feature>
<keyword evidence="6 9" id="KW-1133">Transmembrane helix</keyword>
<dbReference type="GO" id="GO:0008320">
    <property type="term" value="F:protein transmembrane transporter activity"/>
    <property type="evidence" value="ECO:0007669"/>
    <property type="project" value="UniProtKB-UniRule"/>
</dbReference>
<evidence type="ECO:0000256" key="7">
    <source>
        <dbReference type="ARBA" id="ARBA00023010"/>
    </source>
</evidence>
<feature type="compositionally biased region" description="Low complexity" evidence="10">
    <location>
        <begin position="114"/>
        <end position="123"/>
    </location>
</feature>
<evidence type="ECO:0000256" key="10">
    <source>
        <dbReference type="SAM" id="MobiDB-lite"/>
    </source>
</evidence>
<dbReference type="PANTHER" id="PTHR33162">
    <property type="entry name" value="SEC-INDEPENDENT PROTEIN TRANSLOCASE PROTEIN TATA, CHLOROPLASTIC"/>
    <property type="match status" value="1"/>
</dbReference>
<keyword evidence="3 9" id="KW-1003">Cell membrane</keyword>
<keyword evidence="7 9" id="KW-0811">Translocation</keyword>
<dbReference type="Pfam" id="PF02416">
    <property type="entry name" value="TatA_B_E"/>
    <property type="match status" value="1"/>
</dbReference>
<evidence type="ECO:0000313" key="12">
    <source>
        <dbReference type="EMBL" id="ROO25280.1"/>
    </source>
</evidence>
<keyword evidence="8 9" id="KW-0472">Membrane</keyword>
<dbReference type="OrthoDB" id="9816005at2"/>
<dbReference type="InterPro" id="IPR018448">
    <property type="entry name" value="TatB"/>
</dbReference>
<evidence type="ECO:0000313" key="13">
    <source>
        <dbReference type="Proteomes" id="UP000285123"/>
    </source>
</evidence>
<dbReference type="NCBIfam" id="TIGR01410">
    <property type="entry name" value="tatB"/>
    <property type="match status" value="1"/>
</dbReference>
<evidence type="ECO:0000256" key="2">
    <source>
        <dbReference type="ARBA" id="ARBA00022448"/>
    </source>
</evidence>
<dbReference type="InterPro" id="IPR003369">
    <property type="entry name" value="TatA/B/E"/>
</dbReference>
<organism evidence="12 13">
    <name type="scientific">Salinisphaera orenii YIM 95161</name>
    <dbReference type="NCBI Taxonomy" id="1051139"/>
    <lineage>
        <taxon>Bacteria</taxon>
        <taxon>Pseudomonadati</taxon>
        <taxon>Pseudomonadota</taxon>
        <taxon>Gammaproteobacteria</taxon>
        <taxon>Salinisphaerales</taxon>
        <taxon>Salinisphaeraceae</taxon>
        <taxon>Salinisphaera</taxon>
    </lineage>
</organism>
<keyword evidence="5 9" id="KW-0653">Protein transport</keyword>
<evidence type="ECO:0000256" key="4">
    <source>
        <dbReference type="ARBA" id="ARBA00022692"/>
    </source>
</evidence>
<dbReference type="EMBL" id="AYKF01000115">
    <property type="protein sequence ID" value="ROO25280.1"/>
    <property type="molecule type" value="Genomic_DNA"/>
</dbReference>
<dbReference type="PANTHER" id="PTHR33162:SF1">
    <property type="entry name" value="SEC-INDEPENDENT PROTEIN TRANSLOCASE PROTEIN TATA, CHLOROPLASTIC"/>
    <property type="match status" value="1"/>
</dbReference>
<gene>
    <name evidence="9" type="primary">tatB</name>
    <name evidence="12" type="ORF">SAHL_14475</name>
</gene>
<evidence type="ECO:0000256" key="9">
    <source>
        <dbReference type="HAMAP-Rule" id="MF_00237"/>
    </source>
</evidence>
<dbReference type="Proteomes" id="UP000285123">
    <property type="component" value="Unassembled WGS sequence"/>
</dbReference>
<dbReference type="PRINTS" id="PR01506">
    <property type="entry name" value="TATBPROTEIN"/>
</dbReference>
<reference evidence="12 13" key="1">
    <citation type="submission" date="2013-10" db="EMBL/GenBank/DDBJ databases">
        <title>Salinisphaera halophila YIM 95161 Genome Sequencing.</title>
        <authorList>
            <person name="Lai Q."/>
            <person name="Li C."/>
            <person name="Shao Z."/>
        </authorList>
    </citation>
    <scope>NUCLEOTIDE SEQUENCE [LARGE SCALE GENOMIC DNA]</scope>
    <source>
        <strain evidence="12 13">YIM 95161</strain>
    </source>
</reference>
<feature type="region of interest" description="Disordered" evidence="10">
    <location>
        <begin position="65"/>
        <end position="134"/>
    </location>
</feature>
<comment type="subcellular location">
    <subcellularLocation>
        <location evidence="9">Cell membrane</location>
        <topology evidence="9">Single-pass membrane protein</topology>
    </subcellularLocation>
    <subcellularLocation>
        <location evidence="1">Membrane</location>
        <topology evidence="1">Single-pass membrane protein</topology>
    </subcellularLocation>
</comment>
<evidence type="ECO:0000256" key="8">
    <source>
        <dbReference type="ARBA" id="ARBA00023136"/>
    </source>
</evidence>